<evidence type="ECO:0008006" key="4">
    <source>
        <dbReference type="Google" id="ProtNLM"/>
    </source>
</evidence>
<keyword evidence="3" id="KW-1185">Reference proteome</keyword>
<dbReference type="Proteomes" id="UP000241890">
    <property type="component" value="Unassembled WGS sequence"/>
</dbReference>
<proteinExistence type="predicted"/>
<dbReference type="EMBL" id="BEYU01000010">
    <property type="protein sequence ID" value="GBG25008.1"/>
    <property type="molecule type" value="Genomic_DNA"/>
</dbReference>
<feature type="compositionally biased region" description="Basic and acidic residues" evidence="1">
    <location>
        <begin position="194"/>
        <end position="203"/>
    </location>
</feature>
<accession>A0A2R5G5E8</accession>
<dbReference type="InParanoid" id="A0A2R5G5E8"/>
<evidence type="ECO:0000313" key="2">
    <source>
        <dbReference type="EMBL" id="GBG25008.1"/>
    </source>
</evidence>
<dbReference type="SUPFAM" id="SSF53474">
    <property type="entry name" value="alpha/beta-Hydrolases"/>
    <property type="match status" value="1"/>
</dbReference>
<sequence>MENRQVENETKVTYVRKPIKIVFEDKTAADERYGGNGDVAILEGELLEPQNVASKSVFVFMHPSGIQNLLPMPVAMARAGLHVITCCSRYPNNDSCLIMEKVAIDLGACVKHAKEKLGYAKVVLCGWSGGGSLSSFYQAQAERPTIQKTPAGDSVDLTAANLPPADGLCILAAHTSRAKIFTEWIDPSVLDESDPSKRDRDLDVFDPANPNQPPYSPEYIARFRQAQIERNRRITRWAKQQLAKLDEATSQGPTDWRRARRDLAFTVHCTQADLRRLDTTIEPNGREATPLDTLAAENHSPVGLARFTTLRSWLSQWSYDDSKADGPLSLTTVECPVLVMANEADHLVPGSHPKAMYDAVRHSRKTFLEIEGATHYYFGQKQLMASAIQRIKTWLRQQDLLESQV</sequence>
<organism evidence="2 3">
    <name type="scientific">Hondaea fermentalgiana</name>
    <dbReference type="NCBI Taxonomy" id="2315210"/>
    <lineage>
        <taxon>Eukaryota</taxon>
        <taxon>Sar</taxon>
        <taxon>Stramenopiles</taxon>
        <taxon>Bigyra</taxon>
        <taxon>Labyrinthulomycetes</taxon>
        <taxon>Thraustochytrida</taxon>
        <taxon>Thraustochytriidae</taxon>
        <taxon>Hondaea</taxon>
    </lineage>
</organism>
<comment type="caution">
    <text evidence="2">The sequence shown here is derived from an EMBL/GenBank/DDBJ whole genome shotgun (WGS) entry which is preliminary data.</text>
</comment>
<evidence type="ECO:0000313" key="3">
    <source>
        <dbReference type="Proteomes" id="UP000241890"/>
    </source>
</evidence>
<evidence type="ECO:0000256" key="1">
    <source>
        <dbReference type="SAM" id="MobiDB-lite"/>
    </source>
</evidence>
<name>A0A2R5G5E8_9STRA</name>
<gene>
    <name evidence="2" type="ORF">FCC1311_012252</name>
</gene>
<dbReference type="AlphaFoldDB" id="A0A2R5G5E8"/>
<protein>
    <recommendedName>
        <fullName evidence="4">Alpha/beta hydrolase</fullName>
    </recommendedName>
</protein>
<feature type="region of interest" description="Disordered" evidence="1">
    <location>
        <begin position="192"/>
        <end position="217"/>
    </location>
</feature>
<dbReference type="OrthoDB" id="5176563at2759"/>
<reference evidence="2 3" key="1">
    <citation type="submission" date="2017-12" db="EMBL/GenBank/DDBJ databases">
        <title>Sequencing, de novo assembly and annotation of complete genome of a new Thraustochytrid species, strain FCC1311.</title>
        <authorList>
            <person name="Sedici K."/>
            <person name="Godart F."/>
            <person name="Aiese Cigliano R."/>
            <person name="Sanseverino W."/>
            <person name="Barakat M."/>
            <person name="Ortet P."/>
            <person name="Marechal E."/>
            <person name="Cagnac O."/>
            <person name="Amato A."/>
        </authorList>
    </citation>
    <scope>NUCLEOTIDE SEQUENCE [LARGE SCALE GENOMIC DNA]</scope>
</reference>
<dbReference type="Gene3D" id="3.40.50.1820">
    <property type="entry name" value="alpha/beta hydrolase"/>
    <property type="match status" value="1"/>
</dbReference>
<dbReference type="InterPro" id="IPR029058">
    <property type="entry name" value="AB_hydrolase_fold"/>
</dbReference>